<organism evidence="1 2">
    <name type="scientific">Ixodes persulcatus</name>
    <name type="common">Taiga tick</name>
    <dbReference type="NCBI Taxonomy" id="34615"/>
    <lineage>
        <taxon>Eukaryota</taxon>
        <taxon>Metazoa</taxon>
        <taxon>Ecdysozoa</taxon>
        <taxon>Arthropoda</taxon>
        <taxon>Chelicerata</taxon>
        <taxon>Arachnida</taxon>
        <taxon>Acari</taxon>
        <taxon>Parasitiformes</taxon>
        <taxon>Ixodida</taxon>
        <taxon>Ixodoidea</taxon>
        <taxon>Ixodidae</taxon>
        <taxon>Ixodinae</taxon>
        <taxon>Ixodes</taxon>
    </lineage>
</organism>
<gene>
    <name evidence="1" type="ORF">HPB47_017933</name>
</gene>
<comment type="caution">
    <text evidence="1">The sequence shown here is derived from an EMBL/GenBank/DDBJ whole genome shotgun (WGS) entry which is preliminary data.</text>
</comment>
<keyword evidence="2" id="KW-1185">Reference proteome</keyword>
<protein>
    <submittedName>
        <fullName evidence="1">Uncharacterized protein</fullName>
    </submittedName>
</protein>
<sequence>MPPTEKPKKDEVPDTVTEGANAPSPEKPSTEAPATPLAGEHQTASPPCNVEAGAALVPDGDPAGQKMDVEVGAAKRPLEDVTNATQERRLRQIEKFSVVAGWTGAEGQQLPSAPKRRDKLSQ</sequence>
<name>A0AC60QM53_IXOPE</name>
<reference evidence="1 2" key="1">
    <citation type="journal article" date="2020" name="Cell">
        <title>Large-Scale Comparative Analyses of Tick Genomes Elucidate Their Genetic Diversity and Vector Capacities.</title>
        <authorList>
            <consortium name="Tick Genome and Microbiome Consortium (TIGMIC)"/>
            <person name="Jia N."/>
            <person name="Wang J."/>
            <person name="Shi W."/>
            <person name="Du L."/>
            <person name="Sun Y."/>
            <person name="Zhan W."/>
            <person name="Jiang J.F."/>
            <person name="Wang Q."/>
            <person name="Zhang B."/>
            <person name="Ji P."/>
            <person name="Bell-Sakyi L."/>
            <person name="Cui X.M."/>
            <person name="Yuan T.T."/>
            <person name="Jiang B.G."/>
            <person name="Yang W.F."/>
            <person name="Lam T.T."/>
            <person name="Chang Q.C."/>
            <person name="Ding S.J."/>
            <person name="Wang X.J."/>
            <person name="Zhu J.G."/>
            <person name="Ruan X.D."/>
            <person name="Zhao L."/>
            <person name="Wei J.T."/>
            <person name="Ye R.Z."/>
            <person name="Que T.C."/>
            <person name="Du C.H."/>
            <person name="Zhou Y.H."/>
            <person name="Cheng J.X."/>
            <person name="Dai P.F."/>
            <person name="Guo W.B."/>
            <person name="Han X.H."/>
            <person name="Huang E.J."/>
            <person name="Li L.F."/>
            <person name="Wei W."/>
            <person name="Gao Y.C."/>
            <person name="Liu J.Z."/>
            <person name="Shao H.Z."/>
            <person name="Wang X."/>
            <person name="Wang C.C."/>
            <person name="Yang T.C."/>
            <person name="Huo Q.B."/>
            <person name="Li W."/>
            <person name="Chen H.Y."/>
            <person name="Chen S.E."/>
            <person name="Zhou L.G."/>
            <person name="Ni X.B."/>
            <person name="Tian J.H."/>
            <person name="Sheng Y."/>
            <person name="Liu T."/>
            <person name="Pan Y.S."/>
            <person name="Xia L.Y."/>
            <person name="Li J."/>
            <person name="Zhao F."/>
            <person name="Cao W.C."/>
        </authorList>
    </citation>
    <scope>NUCLEOTIDE SEQUENCE [LARGE SCALE GENOMIC DNA]</scope>
    <source>
        <strain evidence="1">Iper-2018</strain>
    </source>
</reference>
<evidence type="ECO:0000313" key="1">
    <source>
        <dbReference type="EMBL" id="KAG0436459.1"/>
    </source>
</evidence>
<dbReference type="Proteomes" id="UP000805193">
    <property type="component" value="Unassembled WGS sequence"/>
</dbReference>
<proteinExistence type="predicted"/>
<evidence type="ECO:0000313" key="2">
    <source>
        <dbReference type="Proteomes" id="UP000805193"/>
    </source>
</evidence>
<accession>A0AC60QM53</accession>
<dbReference type="EMBL" id="JABSTQ010006935">
    <property type="protein sequence ID" value="KAG0436459.1"/>
    <property type="molecule type" value="Genomic_DNA"/>
</dbReference>